<dbReference type="AlphaFoldDB" id="A0A8T1UDP7"/>
<proteinExistence type="predicted"/>
<feature type="compositionally biased region" description="Low complexity" evidence="2">
    <location>
        <begin position="48"/>
        <end position="71"/>
    </location>
</feature>
<dbReference type="PANTHER" id="PTHR11064">
    <property type="entry name" value="CCAAT-BINDING TRANSCRIPTION FACTOR-RELATED"/>
    <property type="match status" value="1"/>
</dbReference>
<evidence type="ECO:0000313" key="4">
    <source>
        <dbReference type="Proteomes" id="UP000688947"/>
    </source>
</evidence>
<feature type="compositionally biased region" description="Polar residues" evidence="2">
    <location>
        <begin position="36"/>
        <end position="47"/>
    </location>
</feature>
<feature type="compositionally biased region" description="Low complexity" evidence="2">
    <location>
        <begin position="129"/>
        <end position="147"/>
    </location>
</feature>
<feature type="compositionally biased region" description="Polar residues" evidence="2">
    <location>
        <begin position="343"/>
        <end position="357"/>
    </location>
</feature>
<accession>A0A8T1UDP7</accession>
<dbReference type="OrthoDB" id="386949at2759"/>
<evidence type="ECO:0008006" key="5">
    <source>
        <dbReference type="Google" id="ProtNLM"/>
    </source>
</evidence>
<evidence type="ECO:0000256" key="1">
    <source>
        <dbReference type="ARBA" id="ARBA00023125"/>
    </source>
</evidence>
<dbReference type="PANTHER" id="PTHR11064:SF9">
    <property type="entry name" value="NUCLEAR TRANSCRIPTION FACTOR Y SUBUNIT BETA"/>
    <property type="match status" value="1"/>
</dbReference>
<evidence type="ECO:0000313" key="3">
    <source>
        <dbReference type="EMBL" id="KAG6958906.1"/>
    </source>
</evidence>
<evidence type="ECO:0000256" key="2">
    <source>
        <dbReference type="SAM" id="MobiDB-lite"/>
    </source>
</evidence>
<dbReference type="Proteomes" id="UP000688947">
    <property type="component" value="Unassembled WGS sequence"/>
</dbReference>
<sequence>MASTSAASPAQLATSTSSSGAPDEDKMKARGPVPAVSSSTQQKSQNVAATAAQSSAASTETFTASAEAKTSGQSAESTEKSGTDASSMDRAFRTQEEARRLQFALAQQQVEQYQAMTKQLEAQSGITMTPTSNISSSSSTTTTSMTGLAKTSEDLQKLRQEQLARLQQNVQRQAAMAAQAVQKRSNEEWLRMKKKKSKTAFDTDLEALAKVCIRVANARTDCEMRQALDKMTSWLQRCTELMLLQIAQRDYRDSLAHRRPLLIQQNRWPLDLQVKSEFTTQKILETNQKAKAKRDAAKLEAAKVSNTVTTAAMLAASYKRPLQVEIPGSVKKPRTDAYGMPSPSISTSYRPSTTTVPPISPRVAQQFYDLDLATRASTETEDKMYLPPKIISKIMYRALPGDHEEETEPAKGRTPSPAVSPAHSVQELESSQDSISISDDAVTFMQECVTEFLLYFTSESRDLSIMQNRRTKKGVGLSISGSNVVESMENLGFTSYARVLSGYNEKVKASQDAAARKKMERKKLVQQQALEKAIAANAAKTAGKK</sequence>
<keyword evidence="1" id="KW-0238">DNA-binding</keyword>
<dbReference type="InterPro" id="IPR027113">
    <property type="entry name" value="Transc_fact_NFYB/HAP3"/>
</dbReference>
<dbReference type="GO" id="GO:0001228">
    <property type="term" value="F:DNA-binding transcription activator activity, RNA polymerase II-specific"/>
    <property type="evidence" value="ECO:0007669"/>
    <property type="project" value="InterPro"/>
</dbReference>
<dbReference type="GO" id="GO:0000978">
    <property type="term" value="F:RNA polymerase II cis-regulatory region sequence-specific DNA binding"/>
    <property type="evidence" value="ECO:0007669"/>
    <property type="project" value="TreeGrafter"/>
</dbReference>
<dbReference type="EMBL" id="JAENGZ010000460">
    <property type="protein sequence ID" value="KAG6958906.1"/>
    <property type="molecule type" value="Genomic_DNA"/>
</dbReference>
<feature type="region of interest" description="Disordered" evidence="2">
    <location>
        <begin position="1"/>
        <end position="95"/>
    </location>
</feature>
<organism evidence="3 4">
    <name type="scientific">Phytophthora cactorum</name>
    <dbReference type="NCBI Taxonomy" id="29920"/>
    <lineage>
        <taxon>Eukaryota</taxon>
        <taxon>Sar</taxon>
        <taxon>Stramenopiles</taxon>
        <taxon>Oomycota</taxon>
        <taxon>Peronosporomycetes</taxon>
        <taxon>Peronosporales</taxon>
        <taxon>Peronosporaceae</taxon>
        <taxon>Phytophthora</taxon>
    </lineage>
</organism>
<feature type="region of interest" description="Disordered" evidence="2">
    <location>
        <begin position="402"/>
        <end position="432"/>
    </location>
</feature>
<protein>
    <recommendedName>
        <fullName evidence="5">Transcription factor CBF/NF-Y/archaeal histone domain-containing protein</fullName>
    </recommendedName>
</protein>
<reference evidence="3" key="1">
    <citation type="submission" date="2021-01" db="EMBL/GenBank/DDBJ databases">
        <title>Phytophthora aleatoria, a newly-described species from Pinus radiata is distinct from Phytophthora cactorum isolates based on comparative genomics.</title>
        <authorList>
            <person name="Mcdougal R."/>
            <person name="Panda P."/>
            <person name="Williams N."/>
            <person name="Studholme D.J."/>
        </authorList>
    </citation>
    <scope>NUCLEOTIDE SEQUENCE</scope>
    <source>
        <strain evidence="3">NZFS 3830</strain>
    </source>
</reference>
<name>A0A8T1UDP7_9STRA</name>
<feature type="region of interest" description="Disordered" evidence="2">
    <location>
        <begin position="333"/>
        <end position="358"/>
    </location>
</feature>
<dbReference type="GO" id="GO:0016602">
    <property type="term" value="C:CCAAT-binding factor complex"/>
    <property type="evidence" value="ECO:0007669"/>
    <property type="project" value="InterPro"/>
</dbReference>
<feature type="compositionally biased region" description="Polar residues" evidence="2">
    <location>
        <begin position="1"/>
        <end position="20"/>
    </location>
</feature>
<dbReference type="VEuPathDB" id="FungiDB:PC110_g10106"/>
<comment type="caution">
    <text evidence="3">The sequence shown here is derived from an EMBL/GenBank/DDBJ whole genome shotgun (WGS) entry which is preliminary data.</text>
</comment>
<gene>
    <name evidence="3" type="ORF">JG687_00009094</name>
</gene>
<feature type="region of interest" description="Disordered" evidence="2">
    <location>
        <begin position="128"/>
        <end position="147"/>
    </location>
</feature>